<dbReference type="Proteomes" id="UP000235392">
    <property type="component" value="Unassembled WGS sequence"/>
</dbReference>
<name>A0A2N5UN30_9BASI</name>
<comment type="caution">
    <text evidence="2">The sequence shown here is derived from an EMBL/GenBank/DDBJ whole genome shotgun (WGS) entry which is preliminary data.</text>
</comment>
<dbReference type="AlphaFoldDB" id="A0A2N5UN30"/>
<reference evidence="2 3" key="1">
    <citation type="submission" date="2017-11" db="EMBL/GenBank/DDBJ databases">
        <title>De novo assembly and phasing of dikaryotic genomes from two isolates of Puccinia coronata f. sp. avenae, the causal agent of oat crown rust.</title>
        <authorList>
            <person name="Miller M.E."/>
            <person name="Zhang Y."/>
            <person name="Omidvar V."/>
            <person name="Sperschneider J."/>
            <person name="Schwessinger B."/>
            <person name="Raley C."/>
            <person name="Palmer J.M."/>
            <person name="Garnica D."/>
            <person name="Upadhyaya N."/>
            <person name="Rathjen J."/>
            <person name="Taylor J.M."/>
            <person name="Park R.F."/>
            <person name="Dodds P.N."/>
            <person name="Hirsch C.D."/>
            <person name="Kianian S.F."/>
            <person name="Figueroa M."/>
        </authorList>
    </citation>
    <scope>NUCLEOTIDE SEQUENCE [LARGE SCALE GENOMIC DNA]</scope>
    <source>
        <strain evidence="2">12SD80</strain>
    </source>
</reference>
<gene>
    <name evidence="2" type="ORF">PCASD_07617</name>
</gene>
<organism evidence="2 3">
    <name type="scientific">Puccinia coronata f. sp. avenae</name>
    <dbReference type="NCBI Taxonomy" id="200324"/>
    <lineage>
        <taxon>Eukaryota</taxon>
        <taxon>Fungi</taxon>
        <taxon>Dikarya</taxon>
        <taxon>Basidiomycota</taxon>
        <taxon>Pucciniomycotina</taxon>
        <taxon>Pucciniomycetes</taxon>
        <taxon>Pucciniales</taxon>
        <taxon>Pucciniaceae</taxon>
        <taxon>Puccinia</taxon>
    </lineage>
</organism>
<feature type="region of interest" description="Disordered" evidence="1">
    <location>
        <begin position="157"/>
        <end position="219"/>
    </location>
</feature>
<evidence type="ECO:0000313" key="3">
    <source>
        <dbReference type="Proteomes" id="UP000235392"/>
    </source>
</evidence>
<evidence type="ECO:0000256" key="1">
    <source>
        <dbReference type="SAM" id="MobiDB-lite"/>
    </source>
</evidence>
<protein>
    <submittedName>
        <fullName evidence="2">Uncharacterized protein</fullName>
    </submittedName>
</protein>
<proteinExistence type="predicted"/>
<feature type="compositionally biased region" description="Basic residues" evidence="1">
    <location>
        <begin position="210"/>
        <end position="219"/>
    </location>
</feature>
<evidence type="ECO:0000313" key="2">
    <source>
        <dbReference type="EMBL" id="PLW39178.1"/>
    </source>
</evidence>
<dbReference type="EMBL" id="PGCI01000118">
    <property type="protein sequence ID" value="PLW39178.1"/>
    <property type="molecule type" value="Genomic_DNA"/>
</dbReference>
<sequence>MPAIGDKDSVPAIGATQLHKCKLFLQHYERRADRNDSDTAGINRSNTAVRAVLEQPCSTGGRTGTVRPKHLPAGRTGLSDQFLGPVAQDQPGPVGQICPTSWLSLRSDSVRPTTGRTRLFEHCSSSRVRPVNAGSETAGYASDAAVVPATSKPLIAISMSDSGGTSPAGATRKGRGGRGPDTVDGRKAWPDAPATHSNTRNAPRPASKPVRLRPPKLLA</sequence>
<accession>A0A2N5UN30</accession>